<reference evidence="1" key="1">
    <citation type="submission" date="2022-07" db="EMBL/GenBank/DDBJ databases">
        <title>Phylogenomic reconstructions and comparative analyses of Kickxellomycotina fungi.</title>
        <authorList>
            <person name="Reynolds N.K."/>
            <person name="Stajich J.E."/>
            <person name="Barry K."/>
            <person name="Grigoriev I.V."/>
            <person name="Crous P."/>
            <person name="Smith M.E."/>
        </authorList>
    </citation>
    <scope>NUCLEOTIDE SEQUENCE</scope>
    <source>
        <strain evidence="1">RSA 861</strain>
    </source>
</reference>
<comment type="caution">
    <text evidence="1">The sequence shown here is derived from an EMBL/GenBank/DDBJ whole genome shotgun (WGS) entry which is preliminary data.</text>
</comment>
<evidence type="ECO:0000313" key="2">
    <source>
        <dbReference type="Proteomes" id="UP001150569"/>
    </source>
</evidence>
<keyword evidence="2" id="KW-1185">Reference proteome</keyword>
<gene>
    <name evidence="1" type="ORF">IWQ60_008117</name>
</gene>
<accession>A0A9W8A069</accession>
<dbReference type="Proteomes" id="UP001150569">
    <property type="component" value="Unassembled WGS sequence"/>
</dbReference>
<protein>
    <submittedName>
        <fullName evidence="1">Uncharacterized protein</fullName>
    </submittedName>
</protein>
<evidence type="ECO:0000313" key="1">
    <source>
        <dbReference type="EMBL" id="KAJ1916387.1"/>
    </source>
</evidence>
<dbReference type="EMBL" id="JANBPT010000586">
    <property type="protein sequence ID" value="KAJ1916387.1"/>
    <property type="molecule type" value="Genomic_DNA"/>
</dbReference>
<dbReference type="AlphaFoldDB" id="A0A9W8A069"/>
<proteinExistence type="predicted"/>
<sequence>MPFLSTPDLIATAVVLYQSLATADDFPLARRAAVAERQGAHRAAAALRAKSPKQAPIPALLQLGLGLFNILTL</sequence>
<name>A0A9W8A069_9FUNG</name>
<organism evidence="1 2">
    <name type="scientific">Tieghemiomyces parasiticus</name>
    <dbReference type="NCBI Taxonomy" id="78921"/>
    <lineage>
        <taxon>Eukaryota</taxon>
        <taxon>Fungi</taxon>
        <taxon>Fungi incertae sedis</taxon>
        <taxon>Zoopagomycota</taxon>
        <taxon>Kickxellomycotina</taxon>
        <taxon>Dimargaritomycetes</taxon>
        <taxon>Dimargaritales</taxon>
        <taxon>Dimargaritaceae</taxon>
        <taxon>Tieghemiomyces</taxon>
    </lineage>
</organism>